<comment type="caution">
    <text evidence="1">The sequence shown here is derived from an EMBL/GenBank/DDBJ whole genome shotgun (WGS) entry which is preliminary data.</text>
</comment>
<evidence type="ECO:0000313" key="2">
    <source>
        <dbReference type="Proteomes" id="UP000663879"/>
    </source>
</evidence>
<name>A0A813NHU4_9BILA</name>
<accession>A0A813NHU4</accession>
<organism evidence="1 2">
    <name type="scientific">Brachionus calyciflorus</name>
    <dbReference type="NCBI Taxonomy" id="104777"/>
    <lineage>
        <taxon>Eukaryota</taxon>
        <taxon>Metazoa</taxon>
        <taxon>Spiralia</taxon>
        <taxon>Gnathifera</taxon>
        <taxon>Rotifera</taxon>
        <taxon>Eurotatoria</taxon>
        <taxon>Monogononta</taxon>
        <taxon>Pseudotrocha</taxon>
        <taxon>Ploima</taxon>
        <taxon>Brachionidae</taxon>
        <taxon>Brachionus</taxon>
    </lineage>
</organism>
<dbReference type="OrthoDB" id="3225452at2759"/>
<sequence length="115" mass="13037">MDQESDGVLKTSNYYDPMNVYNYSSYGCMGQISDTASPTPYVTSNKPNCYNYAQNDSLSSSSSTSSIKDFSNSYNDTYAENTNPSKTSSILVDYYNCKSEFTYLAYYFFEESEFS</sequence>
<dbReference type="Proteomes" id="UP000663879">
    <property type="component" value="Unassembled WGS sequence"/>
</dbReference>
<keyword evidence="2" id="KW-1185">Reference proteome</keyword>
<evidence type="ECO:0000313" key="1">
    <source>
        <dbReference type="EMBL" id="CAF0738964.1"/>
    </source>
</evidence>
<dbReference type="EMBL" id="CAJNOC010000285">
    <property type="protein sequence ID" value="CAF0738964.1"/>
    <property type="molecule type" value="Genomic_DNA"/>
</dbReference>
<proteinExistence type="predicted"/>
<reference evidence="1" key="1">
    <citation type="submission" date="2021-02" db="EMBL/GenBank/DDBJ databases">
        <authorList>
            <person name="Nowell W R."/>
        </authorList>
    </citation>
    <scope>NUCLEOTIDE SEQUENCE</scope>
    <source>
        <strain evidence="1">Ploen Becks lab</strain>
    </source>
</reference>
<protein>
    <submittedName>
        <fullName evidence="1">Uncharacterized protein</fullName>
    </submittedName>
</protein>
<dbReference type="AlphaFoldDB" id="A0A813NHU4"/>
<gene>
    <name evidence="1" type="ORF">OXX778_LOCUS3285</name>
</gene>